<accession>A0A8J4BN08</accession>
<dbReference type="AlphaFoldDB" id="A0A8J4BN08"/>
<name>A0A8J4BN08_9CHLO</name>
<evidence type="ECO:0000313" key="3">
    <source>
        <dbReference type="EMBL" id="GIL64817.1"/>
    </source>
</evidence>
<evidence type="ECO:0008006" key="5">
    <source>
        <dbReference type="Google" id="ProtNLM"/>
    </source>
</evidence>
<comment type="caution">
    <text evidence="3">The sequence shown here is derived from an EMBL/GenBank/DDBJ whole genome shotgun (WGS) entry which is preliminary data.</text>
</comment>
<feature type="region of interest" description="Disordered" evidence="1">
    <location>
        <begin position="66"/>
        <end position="117"/>
    </location>
</feature>
<evidence type="ECO:0000256" key="1">
    <source>
        <dbReference type="SAM" id="MobiDB-lite"/>
    </source>
</evidence>
<proteinExistence type="predicted"/>
<feature type="compositionally biased region" description="Low complexity" evidence="1">
    <location>
        <begin position="144"/>
        <end position="156"/>
    </location>
</feature>
<feature type="chain" id="PRO_5035267023" description="4-vinyl reductase 4VR domain-containing protein" evidence="2">
    <location>
        <begin position="24"/>
        <end position="405"/>
    </location>
</feature>
<feature type="compositionally biased region" description="Low complexity" evidence="1">
    <location>
        <begin position="100"/>
        <end position="112"/>
    </location>
</feature>
<dbReference type="Pfam" id="PF14196">
    <property type="entry name" value="ATC_hydrolase"/>
    <property type="match status" value="1"/>
</dbReference>
<feature type="region of interest" description="Disordered" evidence="1">
    <location>
        <begin position="144"/>
        <end position="169"/>
    </location>
</feature>
<sequence>MLASGAARLLSGIALSTCGLASASSSRAALGGVALLRTCGSYVDPVNIIAFCSGPTTTYASFSAQASGVPDPGNTAHAIPATPNYDRSREVSGGAPDIPPGANSAAAAPGGSTTHLRATAPVTPAAGLPSSPGPISEVEAVSPPTAAAGEAPSAPASRRDKSASADVVYPSSRDDNLGVQRNWFNALFTQLNVIQRTGMAPHLKGRQKDLFEAVEREFEVLWVRHVRGKGLEGVAHRGMLMCCLAIATHRVLMYETGDDALVREVIRTNLGGTAVGLMMRLHKLRLWLLLRLLAEDPHKQAVRFLPSLHGDMGSLVVGKVAEGDSEATWTATSCNFHSVLAEEGATELLPEFCCQFSMQWLEVFSQYGVRVGLEESVGFGDECCKVRISRSAGTPTPAGRGSSDG</sequence>
<dbReference type="Proteomes" id="UP000747399">
    <property type="component" value="Unassembled WGS sequence"/>
</dbReference>
<keyword evidence="4" id="KW-1185">Reference proteome</keyword>
<feature type="signal peptide" evidence="2">
    <location>
        <begin position="1"/>
        <end position="23"/>
    </location>
</feature>
<gene>
    <name evidence="3" type="ORF">Vafri_18678</name>
</gene>
<organism evidence="3 4">
    <name type="scientific">Volvox africanus</name>
    <dbReference type="NCBI Taxonomy" id="51714"/>
    <lineage>
        <taxon>Eukaryota</taxon>
        <taxon>Viridiplantae</taxon>
        <taxon>Chlorophyta</taxon>
        <taxon>core chlorophytes</taxon>
        <taxon>Chlorophyceae</taxon>
        <taxon>CS clade</taxon>
        <taxon>Chlamydomonadales</taxon>
        <taxon>Volvocaceae</taxon>
        <taxon>Volvox</taxon>
    </lineage>
</organism>
<evidence type="ECO:0000313" key="4">
    <source>
        <dbReference type="Proteomes" id="UP000747399"/>
    </source>
</evidence>
<reference evidence="3" key="1">
    <citation type="journal article" date="2021" name="Proc. Natl. Acad. Sci. U.S.A.">
        <title>Three genomes in the algal genus Volvox reveal the fate of a haploid sex-determining region after a transition to homothallism.</title>
        <authorList>
            <person name="Yamamoto K."/>
            <person name="Hamaji T."/>
            <person name="Kawai-Toyooka H."/>
            <person name="Matsuzaki R."/>
            <person name="Takahashi F."/>
            <person name="Nishimura Y."/>
            <person name="Kawachi M."/>
            <person name="Noguchi H."/>
            <person name="Minakuchi Y."/>
            <person name="Umen J.G."/>
            <person name="Toyoda A."/>
            <person name="Nozaki H."/>
        </authorList>
    </citation>
    <scope>NUCLEOTIDE SEQUENCE</scope>
    <source>
        <strain evidence="3">NIES-3780</strain>
    </source>
</reference>
<protein>
    <recommendedName>
        <fullName evidence="5">4-vinyl reductase 4VR domain-containing protein</fullName>
    </recommendedName>
</protein>
<dbReference type="InterPro" id="IPR026002">
    <property type="entry name" value="ATC_hydrolase-like"/>
</dbReference>
<dbReference type="EMBL" id="BNCO01000069">
    <property type="protein sequence ID" value="GIL64817.1"/>
    <property type="molecule type" value="Genomic_DNA"/>
</dbReference>
<keyword evidence="2" id="KW-0732">Signal</keyword>
<evidence type="ECO:0000256" key="2">
    <source>
        <dbReference type="SAM" id="SignalP"/>
    </source>
</evidence>